<reference evidence="1" key="1">
    <citation type="submission" date="2023-08" db="EMBL/GenBank/DDBJ databases">
        <title>Black Yeasts Isolated from many extreme environments.</title>
        <authorList>
            <person name="Coleine C."/>
            <person name="Stajich J.E."/>
            <person name="Selbmann L."/>
        </authorList>
    </citation>
    <scope>NUCLEOTIDE SEQUENCE</scope>
    <source>
        <strain evidence="1">CCFEE 5401</strain>
    </source>
</reference>
<protein>
    <submittedName>
        <fullName evidence="1">Uncharacterized protein</fullName>
    </submittedName>
</protein>
<name>A0AAN7TGD8_9PEZI</name>
<dbReference type="AlphaFoldDB" id="A0AAN7TGD8"/>
<evidence type="ECO:0000313" key="1">
    <source>
        <dbReference type="EMBL" id="KAK5110172.1"/>
    </source>
</evidence>
<proteinExistence type="predicted"/>
<gene>
    <name evidence="1" type="ORF">LTR62_006168</name>
</gene>
<dbReference type="EMBL" id="JAVRRL010000052">
    <property type="protein sequence ID" value="KAK5110172.1"/>
    <property type="molecule type" value="Genomic_DNA"/>
</dbReference>
<sequence>MGISTTSNLIVLERQEPSFLMIASELRNKVYEHAQLSPDPIKAGQGEAQSALLHIFRQVRREAIKLYYTKQMFLLIVESWDGMAMRPFCKLLQRYGKHRINSFTAELSSVTTVVNLFILYKWLEAYDEDQTLICGLDQTYLWDHNGYLDNYSMMLARRTFSAIANMRTSIRRKST</sequence>
<accession>A0AAN7TGD8</accession>
<comment type="caution">
    <text evidence="1">The sequence shown here is derived from an EMBL/GenBank/DDBJ whole genome shotgun (WGS) entry which is preliminary data.</text>
</comment>
<dbReference type="Proteomes" id="UP001310890">
    <property type="component" value="Unassembled WGS sequence"/>
</dbReference>
<organism evidence="1 2">
    <name type="scientific">Meristemomyces frigidus</name>
    <dbReference type="NCBI Taxonomy" id="1508187"/>
    <lineage>
        <taxon>Eukaryota</taxon>
        <taxon>Fungi</taxon>
        <taxon>Dikarya</taxon>
        <taxon>Ascomycota</taxon>
        <taxon>Pezizomycotina</taxon>
        <taxon>Dothideomycetes</taxon>
        <taxon>Dothideomycetidae</taxon>
        <taxon>Mycosphaerellales</taxon>
        <taxon>Teratosphaeriaceae</taxon>
        <taxon>Meristemomyces</taxon>
    </lineage>
</organism>
<evidence type="ECO:0000313" key="2">
    <source>
        <dbReference type="Proteomes" id="UP001310890"/>
    </source>
</evidence>